<evidence type="ECO:0000313" key="2">
    <source>
        <dbReference type="Proteomes" id="UP000059542"/>
    </source>
</evidence>
<name>A0A0U4C2D3_9BACT</name>
<keyword evidence="2" id="KW-1185">Reference proteome</keyword>
<accession>A0A0U4C2D3</accession>
<dbReference type="AlphaFoldDB" id="A0A0U4C2D3"/>
<sequence length="401" mass="44255">MLVRSNGDTLRGEIENGFWNEPPTFVRFRPTADSPAQQFEPAEVRAFNFTDGRHFRYETLPIDQAAETRLSRLPRGNATNVKSEALLAEVLVDGPCSLLRVATLGTVHYLLRCPGRDVLDLSERKYLSTSTEGTTVIADGNNYRSQLNLYFLTCPAARKAAETAAFTTAALAAVVQAYNQQCDATHQLGRNWLAKSGPRRQVSLQGGVLAGLRYNMLDSPTGSGSDCADCQMHPFAGLYADLFLPGRTTAAYGELSGSRFRSSGVVDYGVFQTSYYDYEGWLATARIGIRRFILMPHEQQLIIGIGYELNRVWRPTLTSTSGPVISSSEANLTFATPTLLPNVALGWRNRRFTISLDGQLYQSTDDQLRSLFGKGIGVRLSTAYRLGRNYDAAPRQPTGKH</sequence>
<protein>
    <submittedName>
        <fullName evidence="1">Uncharacterized protein</fullName>
    </submittedName>
</protein>
<dbReference type="Proteomes" id="UP000059542">
    <property type="component" value="Chromosome"/>
</dbReference>
<organism evidence="1 2">
    <name type="scientific">Hymenobacter sedentarius</name>
    <dbReference type="NCBI Taxonomy" id="1411621"/>
    <lineage>
        <taxon>Bacteria</taxon>
        <taxon>Pseudomonadati</taxon>
        <taxon>Bacteroidota</taxon>
        <taxon>Cytophagia</taxon>
        <taxon>Cytophagales</taxon>
        <taxon>Hymenobacteraceae</taxon>
        <taxon>Hymenobacter</taxon>
    </lineage>
</organism>
<dbReference type="KEGG" id="hyg:AUC43_18160"/>
<dbReference type="EMBL" id="CP013909">
    <property type="protein sequence ID" value="ALW86833.1"/>
    <property type="molecule type" value="Genomic_DNA"/>
</dbReference>
<proteinExistence type="predicted"/>
<gene>
    <name evidence="1" type="ORF">AUC43_18160</name>
</gene>
<evidence type="ECO:0000313" key="1">
    <source>
        <dbReference type="EMBL" id="ALW86833.1"/>
    </source>
</evidence>
<reference evidence="1 2" key="1">
    <citation type="submission" date="2015-12" db="EMBL/GenBank/DDBJ databases">
        <authorList>
            <person name="Shamseldin A."/>
            <person name="Moawad H."/>
            <person name="Abd El-Rahim W.M."/>
            <person name="Sadowsky M.J."/>
        </authorList>
    </citation>
    <scope>NUCLEOTIDE SEQUENCE [LARGE SCALE GENOMIC DNA]</scope>
    <source>
        <strain evidence="1 2">DG5B</strain>
    </source>
</reference>